<dbReference type="EMBL" id="HBIX01010212">
    <property type="protein sequence ID" value="CAE0714999.1"/>
    <property type="molecule type" value="Transcribed_RNA"/>
</dbReference>
<gene>
    <name evidence="1" type="ORF">PAUS00366_LOCUS7751</name>
</gene>
<name>A0A7S4AGV3_9STRA</name>
<protein>
    <submittedName>
        <fullName evidence="1">Uncharacterized protein</fullName>
    </submittedName>
</protein>
<sequence length="120" mass="13009">MGIKLVCIALCDSGGRRAVLPDVVLASIERIRVVHTVQVLGYVRSTERNGAQPGQYAQAPYRTFQRLLRAGFLLFLFVSSDAVQCNAASKKVGCKQKATQRNGKGPSFLLVVLLTMPCNG</sequence>
<evidence type="ECO:0000313" key="1">
    <source>
        <dbReference type="EMBL" id="CAE0714999.1"/>
    </source>
</evidence>
<proteinExistence type="predicted"/>
<organism evidence="1">
    <name type="scientific">Pseudo-nitzschia australis</name>
    <dbReference type="NCBI Taxonomy" id="44445"/>
    <lineage>
        <taxon>Eukaryota</taxon>
        <taxon>Sar</taxon>
        <taxon>Stramenopiles</taxon>
        <taxon>Ochrophyta</taxon>
        <taxon>Bacillariophyta</taxon>
        <taxon>Bacillariophyceae</taxon>
        <taxon>Bacillariophycidae</taxon>
        <taxon>Bacillariales</taxon>
        <taxon>Bacillariaceae</taxon>
        <taxon>Pseudo-nitzschia</taxon>
    </lineage>
</organism>
<dbReference type="AlphaFoldDB" id="A0A7S4AGV3"/>
<accession>A0A7S4AGV3</accession>
<reference evidence="1" key="1">
    <citation type="submission" date="2021-01" db="EMBL/GenBank/DDBJ databases">
        <authorList>
            <person name="Corre E."/>
            <person name="Pelletier E."/>
            <person name="Niang G."/>
            <person name="Scheremetjew M."/>
            <person name="Finn R."/>
            <person name="Kale V."/>
            <person name="Holt S."/>
            <person name="Cochrane G."/>
            <person name="Meng A."/>
            <person name="Brown T."/>
            <person name="Cohen L."/>
        </authorList>
    </citation>
    <scope>NUCLEOTIDE SEQUENCE</scope>
    <source>
        <strain evidence="1">10249 10 AB</strain>
    </source>
</reference>